<reference evidence="1" key="2">
    <citation type="journal article" date="2015" name="Data Brief">
        <title>Shoot transcriptome of the giant reed, Arundo donax.</title>
        <authorList>
            <person name="Barrero R.A."/>
            <person name="Guerrero F.D."/>
            <person name="Moolhuijzen P."/>
            <person name="Goolsby J.A."/>
            <person name="Tidwell J."/>
            <person name="Bellgard S.E."/>
            <person name="Bellgard M.I."/>
        </authorList>
    </citation>
    <scope>NUCLEOTIDE SEQUENCE</scope>
    <source>
        <tissue evidence="1">Shoot tissue taken approximately 20 cm above the soil surface</tissue>
    </source>
</reference>
<sequence length="96" mass="11195">MANLLLNRFKLKNFDVCLITFTIIRKYQVHWSILVHICTNLLWIIGSNLDGPKWEVGILHLCHPDWNRRSRLSLCMCAPKYSSWNNQNTLAGTLLV</sequence>
<protein>
    <submittedName>
        <fullName evidence="1">Uncharacterized protein</fullName>
    </submittedName>
</protein>
<proteinExistence type="predicted"/>
<accession>A0A0A9CJ75</accession>
<evidence type="ECO:0000313" key="1">
    <source>
        <dbReference type="EMBL" id="JAD76369.1"/>
    </source>
</evidence>
<dbReference type="EMBL" id="GBRH01221526">
    <property type="protein sequence ID" value="JAD76369.1"/>
    <property type="molecule type" value="Transcribed_RNA"/>
</dbReference>
<dbReference type="AlphaFoldDB" id="A0A0A9CJ75"/>
<name>A0A0A9CJ75_ARUDO</name>
<organism evidence="1">
    <name type="scientific">Arundo donax</name>
    <name type="common">Giant reed</name>
    <name type="synonym">Donax arundinaceus</name>
    <dbReference type="NCBI Taxonomy" id="35708"/>
    <lineage>
        <taxon>Eukaryota</taxon>
        <taxon>Viridiplantae</taxon>
        <taxon>Streptophyta</taxon>
        <taxon>Embryophyta</taxon>
        <taxon>Tracheophyta</taxon>
        <taxon>Spermatophyta</taxon>
        <taxon>Magnoliopsida</taxon>
        <taxon>Liliopsida</taxon>
        <taxon>Poales</taxon>
        <taxon>Poaceae</taxon>
        <taxon>PACMAD clade</taxon>
        <taxon>Arundinoideae</taxon>
        <taxon>Arundineae</taxon>
        <taxon>Arundo</taxon>
    </lineage>
</organism>
<reference evidence="1" key="1">
    <citation type="submission" date="2014-09" db="EMBL/GenBank/DDBJ databases">
        <authorList>
            <person name="Magalhaes I.L.F."/>
            <person name="Oliveira U."/>
            <person name="Santos F.R."/>
            <person name="Vidigal T.H.D.A."/>
            <person name="Brescovit A.D."/>
            <person name="Santos A.J."/>
        </authorList>
    </citation>
    <scope>NUCLEOTIDE SEQUENCE</scope>
    <source>
        <tissue evidence="1">Shoot tissue taken approximately 20 cm above the soil surface</tissue>
    </source>
</reference>